<sequence length="136" mass="14458">MPQAPALDHRTGIGDTRVGRADLEPMAERVIVDRTTSARPLTDAFRAHAPLAAPGGSPNTAFGVPVWNILLHSEFEDTAPGALSSRRLPVRPEATAGQPRAGACARRSSDHGRRTDSDLLEETWGDAQGLVRTNGS</sequence>
<keyword evidence="3" id="KW-1185">Reference proteome</keyword>
<gene>
    <name evidence="2" type="ORF">GCM10023318_14210</name>
</gene>
<name>A0ABP9JYJ8_9NOCA</name>
<proteinExistence type="predicted"/>
<dbReference type="EMBL" id="BAABJM010000001">
    <property type="protein sequence ID" value="GAA5047562.1"/>
    <property type="molecule type" value="Genomic_DNA"/>
</dbReference>
<evidence type="ECO:0000313" key="3">
    <source>
        <dbReference type="Proteomes" id="UP001500603"/>
    </source>
</evidence>
<evidence type="ECO:0000313" key="2">
    <source>
        <dbReference type="EMBL" id="GAA5047562.1"/>
    </source>
</evidence>
<evidence type="ECO:0000256" key="1">
    <source>
        <dbReference type="SAM" id="MobiDB-lite"/>
    </source>
</evidence>
<comment type="caution">
    <text evidence="2">The sequence shown here is derived from an EMBL/GenBank/DDBJ whole genome shotgun (WGS) entry which is preliminary data.</text>
</comment>
<dbReference type="Proteomes" id="UP001500603">
    <property type="component" value="Unassembled WGS sequence"/>
</dbReference>
<organism evidence="2 3">
    <name type="scientific">Nocardia callitridis</name>
    <dbReference type="NCBI Taxonomy" id="648753"/>
    <lineage>
        <taxon>Bacteria</taxon>
        <taxon>Bacillati</taxon>
        <taxon>Actinomycetota</taxon>
        <taxon>Actinomycetes</taxon>
        <taxon>Mycobacteriales</taxon>
        <taxon>Nocardiaceae</taxon>
        <taxon>Nocardia</taxon>
    </lineage>
</organism>
<dbReference type="RefSeq" id="WP_345494229.1">
    <property type="nucleotide sequence ID" value="NZ_BAABJM010000001.1"/>
</dbReference>
<reference evidence="3" key="1">
    <citation type="journal article" date="2019" name="Int. J. Syst. Evol. Microbiol.">
        <title>The Global Catalogue of Microorganisms (GCM) 10K type strain sequencing project: providing services to taxonomists for standard genome sequencing and annotation.</title>
        <authorList>
            <consortium name="The Broad Institute Genomics Platform"/>
            <consortium name="The Broad Institute Genome Sequencing Center for Infectious Disease"/>
            <person name="Wu L."/>
            <person name="Ma J."/>
        </authorList>
    </citation>
    <scope>NUCLEOTIDE SEQUENCE [LARGE SCALE GENOMIC DNA]</scope>
    <source>
        <strain evidence="3">JCM 18298</strain>
    </source>
</reference>
<feature type="compositionally biased region" description="Basic and acidic residues" evidence="1">
    <location>
        <begin position="107"/>
        <end position="117"/>
    </location>
</feature>
<accession>A0ABP9JYJ8</accession>
<feature type="region of interest" description="Disordered" evidence="1">
    <location>
        <begin position="81"/>
        <end position="136"/>
    </location>
</feature>
<protein>
    <submittedName>
        <fullName evidence="2">Uncharacterized protein</fullName>
    </submittedName>
</protein>